<evidence type="ECO:0000256" key="1">
    <source>
        <dbReference type="SAM" id="MobiDB-lite"/>
    </source>
</evidence>
<feature type="region of interest" description="Disordered" evidence="1">
    <location>
        <begin position="274"/>
        <end position="307"/>
    </location>
</feature>
<feature type="region of interest" description="Disordered" evidence="1">
    <location>
        <begin position="637"/>
        <end position="678"/>
    </location>
</feature>
<feature type="compositionally biased region" description="Polar residues" evidence="1">
    <location>
        <begin position="151"/>
        <end position="161"/>
    </location>
</feature>
<feature type="compositionally biased region" description="Polar residues" evidence="1">
    <location>
        <begin position="659"/>
        <end position="669"/>
    </location>
</feature>
<feature type="region of interest" description="Disordered" evidence="1">
    <location>
        <begin position="544"/>
        <end position="563"/>
    </location>
</feature>
<comment type="caution">
    <text evidence="2">The sequence shown here is derived from an EMBL/GenBank/DDBJ whole genome shotgun (WGS) entry which is preliminary data.</text>
</comment>
<feature type="compositionally biased region" description="Basic and acidic residues" evidence="1">
    <location>
        <begin position="103"/>
        <end position="112"/>
    </location>
</feature>
<feature type="compositionally biased region" description="Low complexity" evidence="1">
    <location>
        <begin position="162"/>
        <end position="181"/>
    </location>
</feature>
<feature type="region of interest" description="Disordered" evidence="1">
    <location>
        <begin position="151"/>
        <end position="181"/>
    </location>
</feature>
<dbReference type="Proteomes" id="UP000728185">
    <property type="component" value="Unassembled WGS sequence"/>
</dbReference>
<sequence>MHNIPLLVSDPWSRRFRRTFNCHPSKLTTSDPVPAEIPDKQSSEPIQGLDAIELSPARPDAADAHRPMYTTRSITAINESSPRLSAFRQFHSRIPRSSTGGELARKFEKRQESSTGDAIRAKDRISVPSTSPVTNRLGGVSLHIPPIRSNATIPSTAKSTASSTVPSSLPVHSPLPANGTIKTTTTSQLVTLTPPLKAPDMRVPWTHLEEPKATGTVSLLSKPNVAKTRPAATVSDSDRYVGTSHLAGVTVPPLANRPHIRTSPYDRLARLAYSTPTTRSSSTTSSIRTHPSCKSSTTGRSLSADKPVATENAGVQTYNEVMQANSPAVSLVTQSVAYRPASETNTVSPLELPDSEPPVSSVGSIGRPKLRTELSLISTYSITSDDLMLDTDPGWPDSADEELGETSPSSAGRFSSLFDCQRDAVVSSTTRPSPRSRGHVTPLLSRESSLAHTRLESVTEASHDDLTRIAVSKIKNQTEAETKQLPTPVQEIGGHAVVQLRSKPDPSDKSMDSTAPDRRRHTTAFGDSSAKSLFSGLRRLRSIPGRHRSISTSSSTSSNAVAGQLADMDDLGTETHLGERTCVLLASEQRQMVQDLQGIKLTLLKLKRLLSERARPRKPFPQEWLISMGDFGQSEESVSVTPVGRSRTCSDSGVAPAPYSSSLTSSDGPTGTGDRFSDLSPAHDSLTLGSDSTTMAKLLVVRSF</sequence>
<accession>A0A8E0RIR0</accession>
<feature type="region of interest" description="Disordered" evidence="1">
    <location>
        <begin position="23"/>
        <end position="42"/>
    </location>
</feature>
<protein>
    <submittedName>
        <fullName evidence="2">Uncharacterized protein</fullName>
    </submittedName>
</protein>
<evidence type="ECO:0000313" key="3">
    <source>
        <dbReference type="Proteomes" id="UP000728185"/>
    </source>
</evidence>
<organism evidence="2 3">
    <name type="scientific">Fasciolopsis buskii</name>
    <dbReference type="NCBI Taxonomy" id="27845"/>
    <lineage>
        <taxon>Eukaryota</taxon>
        <taxon>Metazoa</taxon>
        <taxon>Spiralia</taxon>
        <taxon>Lophotrochozoa</taxon>
        <taxon>Platyhelminthes</taxon>
        <taxon>Trematoda</taxon>
        <taxon>Digenea</taxon>
        <taxon>Plagiorchiida</taxon>
        <taxon>Echinostomata</taxon>
        <taxon>Echinostomatoidea</taxon>
        <taxon>Fasciolidae</taxon>
        <taxon>Fasciolopsis</taxon>
    </lineage>
</organism>
<feature type="compositionally biased region" description="Basic and acidic residues" evidence="1">
    <location>
        <begin position="502"/>
        <end position="517"/>
    </location>
</feature>
<reference evidence="2" key="1">
    <citation type="submission" date="2019-05" db="EMBL/GenBank/DDBJ databases">
        <title>Annotation for the trematode Fasciolopsis buski.</title>
        <authorList>
            <person name="Choi Y.-J."/>
        </authorList>
    </citation>
    <scope>NUCLEOTIDE SEQUENCE</scope>
    <source>
        <strain evidence="2">HT</strain>
        <tissue evidence="2">Whole worm</tissue>
    </source>
</reference>
<feature type="region of interest" description="Disordered" evidence="1">
    <location>
        <begin position="499"/>
        <end position="528"/>
    </location>
</feature>
<feature type="region of interest" description="Disordered" evidence="1">
    <location>
        <begin position="96"/>
        <end position="122"/>
    </location>
</feature>
<dbReference type="OrthoDB" id="6269456at2759"/>
<proteinExistence type="predicted"/>
<dbReference type="EMBL" id="LUCM01011677">
    <property type="protein sequence ID" value="KAA0183605.1"/>
    <property type="molecule type" value="Genomic_DNA"/>
</dbReference>
<name>A0A8E0RIR0_9TREM</name>
<evidence type="ECO:0000313" key="2">
    <source>
        <dbReference type="EMBL" id="KAA0183605.1"/>
    </source>
</evidence>
<feature type="region of interest" description="Disordered" evidence="1">
    <location>
        <begin position="343"/>
        <end position="366"/>
    </location>
</feature>
<feature type="region of interest" description="Disordered" evidence="1">
    <location>
        <begin position="391"/>
        <end position="447"/>
    </location>
</feature>
<keyword evidence="3" id="KW-1185">Reference proteome</keyword>
<feature type="compositionally biased region" description="Low complexity" evidence="1">
    <location>
        <begin position="274"/>
        <end position="292"/>
    </location>
</feature>
<gene>
    <name evidence="2" type="ORF">FBUS_02759</name>
</gene>
<dbReference type="AlphaFoldDB" id="A0A8E0RIR0"/>